<evidence type="ECO:0000256" key="1">
    <source>
        <dbReference type="SAM" id="Coils"/>
    </source>
</evidence>
<gene>
    <name evidence="2" type="ORF">POM88_016786</name>
</gene>
<organism evidence="2 3">
    <name type="scientific">Heracleum sosnowskyi</name>
    <dbReference type="NCBI Taxonomy" id="360622"/>
    <lineage>
        <taxon>Eukaryota</taxon>
        <taxon>Viridiplantae</taxon>
        <taxon>Streptophyta</taxon>
        <taxon>Embryophyta</taxon>
        <taxon>Tracheophyta</taxon>
        <taxon>Spermatophyta</taxon>
        <taxon>Magnoliopsida</taxon>
        <taxon>eudicotyledons</taxon>
        <taxon>Gunneridae</taxon>
        <taxon>Pentapetalae</taxon>
        <taxon>asterids</taxon>
        <taxon>campanulids</taxon>
        <taxon>Apiales</taxon>
        <taxon>Apiaceae</taxon>
        <taxon>Apioideae</taxon>
        <taxon>apioid superclade</taxon>
        <taxon>Tordylieae</taxon>
        <taxon>Tordyliinae</taxon>
        <taxon>Heracleum</taxon>
    </lineage>
</organism>
<reference evidence="2" key="1">
    <citation type="submission" date="2023-02" db="EMBL/GenBank/DDBJ databases">
        <title>Genome of toxic invasive species Heracleum sosnowskyi carries increased number of genes despite the absence of recent whole-genome duplications.</title>
        <authorList>
            <person name="Schelkunov M."/>
            <person name="Shtratnikova V."/>
            <person name="Makarenko M."/>
            <person name="Klepikova A."/>
            <person name="Omelchenko D."/>
            <person name="Novikova G."/>
            <person name="Obukhova E."/>
            <person name="Bogdanov V."/>
            <person name="Penin A."/>
            <person name="Logacheva M."/>
        </authorList>
    </citation>
    <scope>NUCLEOTIDE SEQUENCE</scope>
    <source>
        <strain evidence="2">Hsosn_3</strain>
        <tissue evidence="2">Leaf</tissue>
    </source>
</reference>
<reference evidence="2" key="2">
    <citation type="submission" date="2023-05" db="EMBL/GenBank/DDBJ databases">
        <authorList>
            <person name="Schelkunov M.I."/>
        </authorList>
    </citation>
    <scope>NUCLEOTIDE SEQUENCE</scope>
    <source>
        <strain evidence="2">Hsosn_3</strain>
        <tissue evidence="2">Leaf</tissue>
    </source>
</reference>
<dbReference type="PANTHER" id="PTHR33070:SF7">
    <property type="entry name" value="RX N-TERMINAL DOMAIN-CONTAINING PROTEIN"/>
    <property type="match status" value="1"/>
</dbReference>
<dbReference type="InterPro" id="IPR004320">
    <property type="entry name" value="BPS1_pln"/>
</dbReference>
<sequence>MEFRPNFAALKKLQDSANDLLHSPTIRRSLVQEKYVDEVCEASLQMLDICDTTKALLLHVKDHLQELQSTFRTISVGETSIENKLGAYYIHRKNLKREMMNFLRSLKEMKLDLYPIDNNLAMVVNVLRQVRVTTISTVESLMSLMSMPSPDSYKSYISSFTSKFIRVNSLSLWENCDTTAFQTGNKRLEAVEIEIEDLQVELECIFRRLIETRVSLLNILTN</sequence>
<dbReference type="PANTHER" id="PTHR33070">
    <property type="entry name" value="OS06G0725500 PROTEIN"/>
    <property type="match status" value="1"/>
</dbReference>
<name>A0AAD8MYS7_9APIA</name>
<keyword evidence="3" id="KW-1185">Reference proteome</keyword>
<proteinExistence type="predicted"/>
<dbReference type="GO" id="GO:0048364">
    <property type="term" value="P:root development"/>
    <property type="evidence" value="ECO:0007669"/>
    <property type="project" value="InterPro"/>
</dbReference>
<dbReference type="Proteomes" id="UP001237642">
    <property type="component" value="Unassembled WGS sequence"/>
</dbReference>
<dbReference type="AlphaFoldDB" id="A0AAD8MYS7"/>
<evidence type="ECO:0000313" key="3">
    <source>
        <dbReference type="Proteomes" id="UP001237642"/>
    </source>
</evidence>
<dbReference type="GO" id="GO:0048367">
    <property type="term" value="P:shoot system development"/>
    <property type="evidence" value="ECO:0007669"/>
    <property type="project" value="InterPro"/>
</dbReference>
<keyword evidence="1" id="KW-0175">Coiled coil</keyword>
<comment type="caution">
    <text evidence="2">The sequence shown here is derived from an EMBL/GenBank/DDBJ whole genome shotgun (WGS) entry which is preliminary data.</text>
</comment>
<protein>
    <submittedName>
        <fullName evidence="2">4-coumarate--CoA ligase-like 5-like</fullName>
    </submittedName>
</protein>
<dbReference type="EMBL" id="JAUIZM010000004">
    <property type="protein sequence ID" value="KAK1388608.1"/>
    <property type="molecule type" value="Genomic_DNA"/>
</dbReference>
<evidence type="ECO:0000313" key="2">
    <source>
        <dbReference type="EMBL" id="KAK1388608.1"/>
    </source>
</evidence>
<accession>A0AAD8MYS7</accession>
<feature type="coiled-coil region" evidence="1">
    <location>
        <begin position="181"/>
        <end position="208"/>
    </location>
</feature>
<dbReference type="Pfam" id="PF03087">
    <property type="entry name" value="BPS1"/>
    <property type="match status" value="1"/>
</dbReference>
<dbReference type="GO" id="GO:0016874">
    <property type="term" value="F:ligase activity"/>
    <property type="evidence" value="ECO:0007669"/>
    <property type="project" value="UniProtKB-KW"/>
</dbReference>
<keyword evidence="2" id="KW-0436">Ligase</keyword>